<dbReference type="EMBL" id="LODT01000035">
    <property type="protein sequence ID" value="KYQ90941.1"/>
    <property type="molecule type" value="Genomic_DNA"/>
</dbReference>
<feature type="compositionally biased region" description="Basic and acidic residues" evidence="2">
    <location>
        <begin position="331"/>
        <end position="340"/>
    </location>
</feature>
<evidence type="ECO:0000256" key="1">
    <source>
        <dbReference type="SAM" id="Coils"/>
    </source>
</evidence>
<accession>A0A151ZAI2</accession>
<proteinExistence type="predicted"/>
<keyword evidence="5" id="KW-1185">Reference proteome</keyword>
<keyword evidence="1" id="KW-0175">Coiled coil</keyword>
<feature type="compositionally biased region" description="Basic residues" evidence="2">
    <location>
        <begin position="317"/>
        <end position="327"/>
    </location>
</feature>
<dbReference type="Proteomes" id="UP000076078">
    <property type="component" value="Unassembled WGS sequence"/>
</dbReference>
<feature type="compositionally biased region" description="Polar residues" evidence="2">
    <location>
        <begin position="347"/>
        <end position="357"/>
    </location>
</feature>
<feature type="domain" description="SAP" evidence="3">
    <location>
        <begin position="245"/>
        <end position="279"/>
    </location>
</feature>
<protein>
    <submittedName>
        <fullName evidence="4">SAP DNA-binding domain-containing protein</fullName>
    </submittedName>
</protein>
<feature type="compositionally biased region" description="Basic and acidic residues" evidence="2">
    <location>
        <begin position="284"/>
        <end position="303"/>
    </location>
</feature>
<dbReference type="SUPFAM" id="SSF68906">
    <property type="entry name" value="SAP domain"/>
    <property type="match status" value="1"/>
</dbReference>
<feature type="region of interest" description="Disordered" evidence="2">
    <location>
        <begin position="284"/>
        <end position="357"/>
    </location>
</feature>
<dbReference type="Pfam" id="PF02037">
    <property type="entry name" value="SAP"/>
    <property type="match status" value="1"/>
</dbReference>
<dbReference type="AlphaFoldDB" id="A0A151ZAI2"/>
<organism evidence="4 5">
    <name type="scientific">Tieghemostelium lacteum</name>
    <name type="common">Slime mold</name>
    <name type="synonym">Dictyostelium lacteum</name>
    <dbReference type="NCBI Taxonomy" id="361077"/>
    <lineage>
        <taxon>Eukaryota</taxon>
        <taxon>Amoebozoa</taxon>
        <taxon>Evosea</taxon>
        <taxon>Eumycetozoa</taxon>
        <taxon>Dictyostelia</taxon>
        <taxon>Dictyosteliales</taxon>
        <taxon>Raperosteliaceae</taxon>
        <taxon>Tieghemostelium</taxon>
    </lineage>
</organism>
<dbReference type="InterPro" id="IPR036361">
    <property type="entry name" value="SAP_dom_sf"/>
</dbReference>
<dbReference type="InParanoid" id="A0A151ZAI2"/>
<feature type="coiled-coil region" evidence="1">
    <location>
        <begin position="55"/>
        <end position="82"/>
    </location>
</feature>
<dbReference type="PROSITE" id="PS50800">
    <property type="entry name" value="SAP"/>
    <property type="match status" value="1"/>
</dbReference>
<dbReference type="InterPro" id="IPR003034">
    <property type="entry name" value="SAP_dom"/>
</dbReference>
<dbReference type="OMA" id="WIRWTPL"/>
<dbReference type="Gene3D" id="1.10.720.30">
    <property type="entry name" value="SAP domain"/>
    <property type="match status" value="2"/>
</dbReference>
<name>A0A151ZAI2_TIELA</name>
<reference evidence="4 5" key="1">
    <citation type="submission" date="2015-12" db="EMBL/GenBank/DDBJ databases">
        <title>Dictyostelia acquired genes for synthesis and detection of signals that induce cell-type specialization by lateral gene transfer from prokaryotes.</title>
        <authorList>
            <person name="Gloeckner G."/>
            <person name="Schaap P."/>
        </authorList>
    </citation>
    <scope>NUCLEOTIDE SEQUENCE [LARGE SCALE GENOMIC DNA]</scope>
    <source>
        <strain evidence="4 5">TK</strain>
    </source>
</reference>
<evidence type="ECO:0000256" key="2">
    <source>
        <dbReference type="SAM" id="MobiDB-lite"/>
    </source>
</evidence>
<keyword evidence="4" id="KW-0238">DNA-binding</keyword>
<comment type="caution">
    <text evidence="4">The sequence shown here is derived from an EMBL/GenBank/DDBJ whole genome shotgun (WGS) entry which is preliminary data.</text>
</comment>
<dbReference type="FunCoup" id="A0A151ZAI2">
    <property type="interactions" value="425"/>
</dbReference>
<sequence length="357" mass="41082">MSKVSRNLKDINDSLTKDDLNSFTVSTLKQYCKINEIQLSGTVKAAIINDIISNFQHLEKERLENEENILKLNLNKENLNELIDKVGTLSIKDVYSPSKAPKKSILTVSNNINNSNIPSSTATTKTTIEQSKPIVVLENSDSNSSSNIKKKGVTFSNKEPEIGIVERKPKPGSYEDLKLREEQNLQTLHRKNSTPDHVIAKLLAERKERMEENNEVIPPKDQYFNYYDFIANDLEEEEEHVEFDTETMNKDELKESLLSFGLSGDGTKSQLKKRLEDYLVKQEDKKNKKAMKKELKQQEQLEKEQEEYLDNWSNRHSQQKSKPKKSTSNKSESKTTKSDDIFDAFMTVSTVNNKKRR</sequence>
<dbReference type="OrthoDB" id="10611605at2759"/>
<gene>
    <name evidence="4" type="ORF">DLAC_07817</name>
</gene>
<dbReference type="GO" id="GO:0003677">
    <property type="term" value="F:DNA binding"/>
    <property type="evidence" value="ECO:0007669"/>
    <property type="project" value="UniProtKB-KW"/>
</dbReference>
<evidence type="ECO:0000313" key="5">
    <source>
        <dbReference type="Proteomes" id="UP000076078"/>
    </source>
</evidence>
<evidence type="ECO:0000259" key="3">
    <source>
        <dbReference type="PROSITE" id="PS50800"/>
    </source>
</evidence>
<evidence type="ECO:0000313" key="4">
    <source>
        <dbReference type="EMBL" id="KYQ90941.1"/>
    </source>
</evidence>